<proteinExistence type="predicted"/>
<dbReference type="AlphaFoldDB" id="A0A644XMG4"/>
<name>A0A644XMG4_9ZZZZ</name>
<gene>
    <name evidence="1" type="ORF">SDC9_63761</name>
</gene>
<protein>
    <submittedName>
        <fullName evidence="1">Uncharacterized protein</fullName>
    </submittedName>
</protein>
<reference evidence="1" key="1">
    <citation type="submission" date="2019-08" db="EMBL/GenBank/DDBJ databases">
        <authorList>
            <person name="Kucharzyk K."/>
            <person name="Murdoch R.W."/>
            <person name="Higgins S."/>
            <person name="Loffler F."/>
        </authorList>
    </citation>
    <scope>NUCLEOTIDE SEQUENCE</scope>
</reference>
<dbReference type="EMBL" id="VSSQ01002785">
    <property type="protein sequence ID" value="MPM17372.1"/>
    <property type="molecule type" value="Genomic_DNA"/>
</dbReference>
<organism evidence="1">
    <name type="scientific">bioreactor metagenome</name>
    <dbReference type="NCBI Taxonomy" id="1076179"/>
    <lineage>
        <taxon>unclassified sequences</taxon>
        <taxon>metagenomes</taxon>
        <taxon>ecological metagenomes</taxon>
    </lineage>
</organism>
<evidence type="ECO:0000313" key="1">
    <source>
        <dbReference type="EMBL" id="MPM17372.1"/>
    </source>
</evidence>
<accession>A0A644XMG4</accession>
<comment type="caution">
    <text evidence="1">The sequence shown here is derived from an EMBL/GenBank/DDBJ whole genome shotgun (WGS) entry which is preliminary data.</text>
</comment>
<sequence>MFGACLKAPFVCCIELIYTKSFRISRYGSIVADGVGFCAVLSRINGRPVSGADHECSFLIIAFVPDTDVNC</sequence>